<comment type="subcellular location">
    <subcellularLocation>
        <location evidence="1">Cytoplasm</location>
    </subcellularLocation>
</comment>
<dbReference type="Pfam" id="PF02367">
    <property type="entry name" value="TsaE"/>
    <property type="match status" value="1"/>
</dbReference>
<dbReference type="PANTHER" id="PTHR33540:SF2">
    <property type="entry name" value="TRNA THREONYLCARBAMOYLADENOSINE BIOSYNTHESIS PROTEIN TSAE"/>
    <property type="match status" value="1"/>
</dbReference>
<evidence type="ECO:0000256" key="3">
    <source>
        <dbReference type="ARBA" id="ARBA00019010"/>
    </source>
</evidence>
<comment type="similarity">
    <text evidence="2">Belongs to the TsaE family.</text>
</comment>
<keyword evidence="4" id="KW-0963">Cytoplasm</keyword>
<sequence length="165" mass="17955">MQIYYTTDEARTLEIARELGARLRAGDIVLLRGDMGAGKSVFARGLARGLGITSHITSPTFTTMQQYSGPTCNFYHFDLYRMDDPEQLFETGLNEYIGGDGIAAIEWPENADLDPEGAYTVCVERVSMSDVPAGEQPVSGDHNVSELADGFARRITIAAPGEDEA</sequence>
<dbReference type="GO" id="GO:0046872">
    <property type="term" value="F:metal ion binding"/>
    <property type="evidence" value="ECO:0007669"/>
    <property type="project" value="UniProtKB-KW"/>
</dbReference>
<keyword evidence="7" id="KW-0547">Nucleotide-binding</keyword>
<evidence type="ECO:0000256" key="5">
    <source>
        <dbReference type="ARBA" id="ARBA00022694"/>
    </source>
</evidence>
<evidence type="ECO:0000256" key="9">
    <source>
        <dbReference type="ARBA" id="ARBA00022842"/>
    </source>
</evidence>
<keyword evidence="5" id="KW-0819">tRNA processing</keyword>
<dbReference type="NCBIfam" id="TIGR00150">
    <property type="entry name" value="T6A_YjeE"/>
    <property type="match status" value="1"/>
</dbReference>
<evidence type="ECO:0000256" key="2">
    <source>
        <dbReference type="ARBA" id="ARBA00007599"/>
    </source>
</evidence>
<evidence type="ECO:0000256" key="8">
    <source>
        <dbReference type="ARBA" id="ARBA00022840"/>
    </source>
</evidence>
<evidence type="ECO:0000256" key="6">
    <source>
        <dbReference type="ARBA" id="ARBA00022723"/>
    </source>
</evidence>
<gene>
    <name evidence="11" type="primary">tsaE</name>
    <name evidence="11" type="ORF">IAC59_04805</name>
</gene>
<evidence type="ECO:0000256" key="10">
    <source>
        <dbReference type="ARBA" id="ARBA00032441"/>
    </source>
</evidence>
<dbReference type="SUPFAM" id="SSF52540">
    <property type="entry name" value="P-loop containing nucleoside triphosphate hydrolases"/>
    <property type="match status" value="1"/>
</dbReference>
<comment type="caution">
    <text evidence="11">The sequence shown here is derived from an EMBL/GenBank/DDBJ whole genome shotgun (WGS) entry which is preliminary data.</text>
</comment>
<reference evidence="11" key="1">
    <citation type="submission" date="2020-10" db="EMBL/GenBank/DDBJ databases">
        <authorList>
            <person name="Gilroy R."/>
        </authorList>
    </citation>
    <scope>NUCLEOTIDE SEQUENCE</scope>
    <source>
        <strain evidence="11">ChiSxjej2B14-8506</strain>
    </source>
</reference>
<evidence type="ECO:0000256" key="1">
    <source>
        <dbReference type="ARBA" id="ARBA00004496"/>
    </source>
</evidence>
<accession>A0A9D1LRD9</accession>
<name>A0A9D1LRD9_9FIRM</name>
<dbReference type="AlphaFoldDB" id="A0A9D1LRD9"/>
<organism evidence="11 12">
    <name type="scientific">Candidatus Fimadaptatus faecigallinarum</name>
    <dbReference type="NCBI Taxonomy" id="2840814"/>
    <lineage>
        <taxon>Bacteria</taxon>
        <taxon>Bacillati</taxon>
        <taxon>Bacillota</taxon>
        <taxon>Clostridia</taxon>
        <taxon>Eubacteriales</taxon>
        <taxon>Candidatus Fimadaptatus</taxon>
    </lineage>
</organism>
<dbReference type="EMBL" id="DVNK01000032">
    <property type="protein sequence ID" value="HIU46560.1"/>
    <property type="molecule type" value="Genomic_DNA"/>
</dbReference>
<dbReference type="GO" id="GO:0005737">
    <property type="term" value="C:cytoplasm"/>
    <property type="evidence" value="ECO:0007669"/>
    <property type="project" value="UniProtKB-SubCell"/>
</dbReference>
<dbReference type="Proteomes" id="UP000824123">
    <property type="component" value="Unassembled WGS sequence"/>
</dbReference>
<proteinExistence type="inferred from homology"/>
<keyword evidence="8" id="KW-0067">ATP-binding</keyword>
<keyword evidence="9" id="KW-0460">Magnesium</keyword>
<protein>
    <recommendedName>
        <fullName evidence="3">tRNA threonylcarbamoyladenosine biosynthesis protein TsaE</fullName>
    </recommendedName>
    <alternativeName>
        <fullName evidence="10">t(6)A37 threonylcarbamoyladenosine biosynthesis protein TsaE</fullName>
    </alternativeName>
</protein>
<keyword evidence="6" id="KW-0479">Metal-binding</keyword>
<dbReference type="GO" id="GO:0002949">
    <property type="term" value="P:tRNA threonylcarbamoyladenosine modification"/>
    <property type="evidence" value="ECO:0007669"/>
    <property type="project" value="InterPro"/>
</dbReference>
<evidence type="ECO:0000256" key="4">
    <source>
        <dbReference type="ARBA" id="ARBA00022490"/>
    </source>
</evidence>
<dbReference type="GO" id="GO:0005524">
    <property type="term" value="F:ATP binding"/>
    <property type="evidence" value="ECO:0007669"/>
    <property type="project" value="UniProtKB-KW"/>
</dbReference>
<evidence type="ECO:0000313" key="11">
    <source>
        <dbReference type="EMBL" id="HIU46560.1"/>
    </source>
</evidence>
<evidence type="ECO:0000313" key="12">
    <source>
        <dbReference type="Proteomes" id="UP000824123"/>
    </source>
</evidence>
<evidence type="ECO:0000256" key="7">
    <source>
        <dbReference type="ARBA" id="ARBA00022741"/>
    </source>
</evidence>
<dbReference type="PANTHER" id="PTHR33540">
    <property type="entry name" value="TRNA THREONYLCARBAMOYLADENOSINE BIOSYNTHESIS PROTEIN TSAE"/>
    <property type="match status" value="1"/>
</dbReference>
<reference evidence="11" key="2">
    <citation type="journal article" date="2021" name="PeerJ">
        <title>Extensive microbial diversity within the chicken gut microbiome revealed by metagenomics and culture.</title>
        <authorList>
            <person name="Gilroy R."/>
            <person name="Ravi A."/>
            <person name="Getino M."/>
            <person name="Pursley I."/>
            <person name="Horton D.L."/>
            <person name="Alikhan N.F."/>
            <person name="Baker D."/>
            <person name="Gharbi K."/>
            <person name="Hall N."/>
            <person name="Watson M."/>
            <person name="Adriaenssens E.M."/>
            <person name="Foster-Nyarko E."/>
            <person name="Jarju S."/>
            <person name="Secka A."/>
            <person name="Antonio M."/>
            <person name="Oren A."/>
            <person name="Chaudhuri R.R."/>
            <person name="La Ragione R."/>
            <person name="Hildebrand F."/>
            <person name="Pallen M.J."/>
        </authorList>
    </citation>
    <scope>NUCLEOTIDE SEQUENCE</scope>
    <source>
        <strain evidence="11">ChiSxjej2B14-8506</strain>
    </source>
</reference>
<dbReference type="Gene3D" id="3.40.50.300">
    <property type="entry name" value="P-loop containing nucleotide triphosphate hydrolases"/>
    <property type="match status" value="1"/>
</dbReference>
<dbReference type="InterPro" id="IPR027417">
    <property type="entry name" value="P-loop_NTPase"/>
</dbReference>
<dbReference type="InterPro" id="IPR003442">
    <property type="entry name" value="T6A_TsaE"/>
</dbReference>